<dbReference type="InterPro" id="IPR015424">
    <property type="entry name" value="PyrdxlP-dep_Trfase"/>
</dbReference>
<dbReference type="InterPro" id="IPR015421">
    <property type="entry name" value="PyrdxlP-dep_Trfase_major"/>
</dbReference>
<evidence type="ECO:0000259" key="6">
    <source>
        <dbReference type="Pfam" id="PF00155"/>
    </source>
</evidence>
<evidence type="ECO:0000256" key="4">
    <source>
        <dbReference type="ARBA" id="ARBA00023239"/>
    </source>
</evidence>
<organism evidence="7">
    <name type="scientific">Clostridium symbiosum</name>
    <name type="common">Bacteroides symbiosus</name>
    <dbReference type="NCBI Taxonomy" id="1512"/>
    <lineage>
        <taxon>Bacteria</taxon>
        <taxon>Bacillati</taxon>
        <taxon>Bacillota</taxon>
        <taxon>Clostridia</taxon>
        <taxon>Lachnospirales</taxon>
        <taxon>Lachnospiraceae</taxon>
        <taxon>Otoolea</taxon>
    </lineage>
</organism>
<dbReference type="Gene3D" id="3.90.1150.10">
    <property type="entry name" value="Aspartate Aminotransferase, domain 1"/>
    <property type="match status" value="1"/>
</dbReference>
<dbReference type="GO" id="GO:0047804">
    <property type="term" value="F:cysteine-S-conjugate beta-lyase activity"/>
    <property type="evidence" value="ECO:0007669"/>
    <property type="project" value="UniProtKB-EC"/>
</dbReference>
<comment type="cofactor">
    <cofactor evidence="1">
        <name>pyridoxal 5'-phosphate</name>
        <dbReference type="ChEBI" id="CHEBI:597326"/>
    </cofactor>
</comment>
<dbReference type="Pfam" id="PF00155">
    <property type="entry name" value="Aminotran_1_2"/>
    <property type="match status" value="1"/>
</dbReference>
<dbReference type="EC" id="4.4.1.13" evidence="2"/>
<dbReference type="Gene3D" id="3.40.640.10">
    <property type="entry name" value="Type I PLP-dependent aspartate aminotransferase-like (Major domain)"/>
    <property type="match status" value="1"/>
</dbReference>
<dbReference type="AlphaFoldDB" id="A0A6N3HQD4"/>
<name>A0A6N3HQD4_CLOSY</name>
<evidence type="ECO:0000256" key="5">
    <source>
        <dbReference type="ARBA" id="ARBA00037974"/>
    </source>
</evidence>
<accession>A0A6N3HQD4</accession>
<dbReference type="EMBL" id="CACRUA010000065">
    <property type="protein sequence ID" value="VYU77899.1"/>
    <property type="molecule type" value="Genomic_DNA"/>
</dbReference>
<comment type="similarity">
    <text evidence="5">Belongs to the class-II pyridoxal-phosphate-dependent aminotransferase family. MalY/PatB cystathionine beta-lyase subfamily.</text>
</comment>
<reference evidence="7" key="1">
    <citation type="submission" date="2019-11" db="EMBL/GenBank/DDBJ databases">
        <authorList>
            <person name="Feng L."/>
        </authorList>
    </citation>
    <scope>NUCLEOTIDE SEQUENCE</scope>
    <source>
        <strain evidence="7">CsymbiosumLFYP84</strain>
    </source>
</reference>
<keyword evidence="3" id="KW-0663">Pyridoxal phosphate</keyword>
<sequence>MGKLILDKLYNRKGTDCVKWDHKDFVDSRVSDTALPLWLSDMEFKVADEITEALIKRVEHGFLGHSMPGDSYFESVQGWYKRRFNWTISKDSIFYSPGVLPALGFILRGFTKKGEGVIIQEPVFYPFAELIEGTDRKIVNNQLINNDENYSIDFIDLENKLKDPNNTMLILCSPHNPVGRVWTKNELKKIVDLCQENEVLIFSDELHCDLTRANVTHHPLKTISDYSKIITAVALGKTFNVGGVPISQIIIDDEELKQIWHKETRKKHYISFAPPLDMVLAETAYNKCEYWVDEVMEYVEQNFDFLVDYLNKHLPKVKYKKPEGTFLAWINFGAYVDYEKLFELLITKYDLLIENGHVFGESGAGYFRMTVACPQSMLEEGLNRIVKAIKELTDN</sequence>
<dbReference type="SUPFAM" id="SSF53383">
    <property type="entry name" value="PLP-dependent transferases"/>
    <property type="match status" value="1"/>
</dbReference>
<dbReference type="PANTHER" id="PTHR43525:SF1">
    <property type="entry name" value="PROTEIN MALY"/>
    <property type="match status" value="1"/>
</dbReference>
<evidence type="ECO:0000256" key="1">
    <source>
        <dbReference type="ARBA" id="ARBA00001933"/>
    </source>
</evidence>
<dbReference type="InterPro" id="IPR015422">
    <property type="entry name" value="PyrdxlP-dep_Trfase_small"/>
</dbReference>
<dbReference type="PANTHER" id="PTHR43525">
    <property type="entry name" value="PROTEIN MALY"/>
    <property type="match status" value="1"/>
</dbReference>
<dbReference type="GO" id="GO:0030170">
    <property type="term" value="F:pyridoxal phosphate binding"/>
    <property type="evidence" value="ECO:0007669"/>
    <property type="project" value="InterPro"/>
</dbReference>
<evidence type="ECO:0000256" key="2">
    <source>
        <dbReference type="ARBA" id="ARBA00012224"/>
    </source>
</evidence>
<dbReference type="InterPro" id="IPR051798">
    <property type="entry name" value="Class-II_PLP-Dep_Aminotrans"/>
</dbReference>
<dbReference type="NCBIfam" id="TIGR04350">
    <property type="entry name" value="C_S_lyase_PatB"/>
    <property type="match status" value="1"/>
</dbReference>
<keyword evidence="4 7" id="KW-0456">Lyase</keyword>
<dbReference type="CDD" id="cd00609">
    <property type="entry name" value="AAT_like"/>
    <property type="match status" value="1"/>
</dbReference>
<dbReference type="InterPro" id="IPR004839">
    <property type="entry name" value="Aminotransferase_I/II_large"/>
</dbReference>
<evidence type="ECO:0000313" key="7">
    <source>
        <dbReference type="EMBL" id="VYU77899.1"/>
    </source>
</evidence>
<feature type="domain" description="Aminotransferase class I/classII large" evidence="6">
    <location>
        <begin position="80"/>
        <end position="385"/>
    </location>
</feature>
<proteinExistence type="inferred from homology"/>
<dbReference type="InterPro" id="IPR027619">
    <property type="entry name" value="C-S_lyase_PatB-like"/>
</dbReference>
<gene>
    <name evidence="7" type="primary">patB_4</name>
    <name evidence="7" type="ORF">CSLFYP84_04019</name>
</gene>
<dbReference type="RefSeq" id="WP_024738306.1">
    <property type="nucleotide sequence ID" value="NZ_CACRUA010000065.1"/>
</dbReference>
<evidence type="ECO:0000256" key="3">
    <source>
        <dbReference type="ARBA" id="ARBA00022898"/>
    </source>
</evidence>
<protein>
    <recommendedName>
        <fullName evidence="2">cysteine-S-conjugate beta-lyase</fullName>
        <ecNumber evidence="2">4.4.1.13</ecNumber>
    </recommendedName>
</protein>